<dbReference type="InterPro" id="IPR045276">
    <property type="entry name" value="YbiO_bact"/>
</dbReference>
<feature type="domain" description="Mechanosensitive ion channel MscS C-terminal" evidence="11">
    <location>
        <begin position="340"/>
        <end position="426"/>
    </location>
</feature>
<evidence type="ECO:0000256" key="8">
    <source>
        <dbReference type="SAM" id="Phobius"/>
    </source>
</evidence>
<dbReference type="InterPro" id="IPR010920">
    <property type="entry name" value="LSM_dom_sf"/>
</dbReference>
<feature type="transmembrane region" description="Helical" evidence="8">
    <location>
        <begin position="89"/>
        <end position="112"/>
    </location>
</feature>
<dbReference type="Gene3D" id="2.30.30.60">
    <property type="match status" value="1"/>
</dbReference>
<dbReference type="Pfam" id="PF21082">
    <property type="entry name" value="MS_channel_3rd"/>
    <property type="match status" value="1"/>
</dbReference>
<keyword evidence="14" id="KW-1185">Reference proteome</keyword>
<evidence type="ECO:0000259" key="12">
    <source>
        <dbReference type="Pfam" id="PF21088"/>
    </source>
</evidence>
<name>A0A9X2HXU9_9GAMM</name>
<gene>
    <name evidence="13" type="ORF">M6D89_12320</name>
</gene>
<dbReference type="InterPro" id="IPR049142">
    <property type="entry name" value="MS_channel_1st"/>
</dbReference>
<comment type="subcellular location">
    <subcellularLocation>
        <location evidence="1">Cell membrane</location>
        <topology evidence="1">Multi-pass membrane protein</topology>
    </subcellularLocation>
</comment>
<evidence type="ECO:0000313" key="14">
    <source>
        <dbReference type="Proteomes" id="UP001139319"/>
    </source>
</evidence>
<dbReference type="GO" id="GO:0005886">
    <property type="term" value="C:plasma membrane"/>
    <property type="evidence" value="ECO:0007669"/>
    <property type="project" value="UniProtKB-SubCell"/>
</dbReference>
<comment type="caution">
    <text evidence="13">The sequence shown here is derived from an EMBL/GenBank/DDBJ whole genome shotgun (WGS) entry which is preliminary data.</text>
</comment>
<evidence type="ECO:0000256" key="3">
    <source>
        <dbReference type="ARBA" id="ARBA00022475"/>
    </source>
</evidence>
<reference evidence="13" key="1">
    <citation type="submission" date="2022-05" db="EMBL/GenBank/DDBJ databases">
        <authorList>
            <person name="Sun H.-N."/>
        </authorList>
    </citation>
    <scope>NUCLEOTIDE SEQUENCE</scope>
    <source>
        <strain evidence="13">HB14</strain>
    </source>
</reference>
<dbReference type="Gene3D" id="1.10.287.1260">
    <property type="match status" value="1"/>
</dbReference>
<accession>A0A9X2HXU9</accession>
<evidence type="ECO:0000256" key="1">
    <source>
        <dbReference type="ARBA" id="ARBA00004651"/>
    </source>
</evidence>
<dbReference type="SUPFAM" id="SSF82861">
    <property type="entry name" value="Mechanosensitive channel protein MscS (YggB), transmembrane region"/>
    <property type="match status" value="1"/>
</dbReference>
<sequence length="470" mass="51448">MILVLLLGLAANQSVEAQIQAIAEQFTQESSSSSASSASSRASEQASSSGQSESVGVDVNEVINVSAVTESWQSVVEKFLASFGFTSSWSAHALASAVVGVIAFVIIILIRVGNRKLYGKLRQRTRLPGNIKRIKLYHRLSNFSLILLTVLFACLALVVVWWGDSSNTKIVEGITGWSTRLLSFTIGLIVTMVVFEVVVTAAERYFYRLSSRGSARINTLLPIVRNILYGTLVVIFGITLISELGVDVTPLLASAGVVGIAVGFGAQALIKDVLNGFILIFEDLIQVGDVAGVGGKTGIVEKITLRKVQLRDLDGRVYTVPCGEIKVVENYTKEFSYYMFNVGVAYRESPDEVIEVLKEIGAEMQEEDEYKDLIIEPIEILGVDQFADSAIVIKARIMTKPIKQWQVGREFNRRMKYAFDERNIEIPFPHQTLYFGEDKDGSAPAARIAVQEMPDAQASAANDGEASEQK</sequence>
<dbReference type="PANTHER" id="PTHR30460">
    <property type="entry name" value="MODERATE CONDUCTANCE MECHANOSENSITIVE CHANNEL YBIO"/>
    <property type="match status" value="1"/>
</dbReference>
<feature type="signal peptide" evidence="9">
    <location>
        <begin position="1"/>
        <end position="17"/>
    </location>
</feature>
<feature type="transmembrane region" description="Helical" evidence="8">
    <location>
        <begin position="140"/>
        <end position="162"/>
    </location>
</feature>
<feature type="transmembrane region" description="Helical" evidence="8">
    <location>
        <begin position="248"/>
        <end position="270"/>
    </location>
</feature>
<dbReference type="Pfam" id="PF00924">
    <property type="entry name" value="MS_channel_2nd"/>
    <property type="match status" value="1"/>
</dbReference>
<dbReference type="RefSeq" id="WP_253968382.1">
    <property type="nucleotide sequence ID" value="NZ_JAMFTH010000004.1"/>
</dbReference>
<keyword evidence="4 8" id="KW-0812">Transmembrane</keyword>
<dbReference type="Proteomes" id="UP001139319">
    <property type="component" value="Unassembled WGS sequence"/>
</dbReference>
<dbReference type="PANTHER" id="PTHR30460:SF0">
    <property type="entry name" value="MODERATE CONDUCTANCE MECHANOSENSITIVE CHANNEL YBIO"/>
    <property type="match status" value="1"/>
</dbReference>
<dbReference type="AlphaFoldDB" id="A0A9X2HXU9"/>
<dbReference type="InterPro" id="IPR049278">
    <property type="entry name" value="MS_channel_C"/>
</dbReference>
<evidence type="ECO:0000256" key="2">
    <source>
        <dbReference type="ARBA" id="ARBA00008017"/>
    </source>
</evidence>
<proteinExistence type="inferred from homology"/>
<dbReference type="SUPFAM" id="SSF50182">
    <property type="entry name" value="Sm-like ribonucleoproteins"/>
    <property type="match status" value="1"/>
</dbReference>
<comment type="similarity">
    <text evidence="2">Belongs to the MscS (TC 1.A.23) family.</text>
</comment>
<reference evidence="13" key="2">
    <citation type="submission" date="2023-01" db="EMBL/GenBank/DDBJ databases">
        <title>Gilvimarinus xylanilyticus HB14 isolated from Caulerpa lentillifera aquaculture base in Hainan, China.</title>
        <authorList>
            <person name="Zhang Y.-J."/>
        </authorList>
    </citation>
    <scope>NUCLEOTIDE SEQUENCE</scope>
    <source>
        <strain evidence="13">HB14</strain>
    </source>
</reference>
<evidence type="ECO:0000256" key="4">
    <source>
        <dbReference type="ARBA" id="ARBA00022692"/>
    </source>
</evidence>
<dbReference type="GO" id="GO:0008381">
    <property type="term" value="F:mechanosensitive monoatomic ion channel activity"/>
    <property type="evidence" value="ECO:0007669"/>
    <property type="project" value="InterPro"/>
</dbReference>
<keyword evidence="3" id="KW-1003">Cell membrane</keyword>
<keyword evidence="5 8" id="KW-1133">Transmembrane helix</keyword>
<dbReference type="InterPro" id="IPR011066">
    <property type="entry name" value="MscS_channel_C_sf"/>
</dbReference>
<organism evidence="13 14">
    <name type="scientific">Gilvimarinus xylanilyticus</name>
    <dbReference type="NCBI Taxonomy" id="2944139"/>
    <lineage>
        <taxon>Bacteria</taxon>
        <taxon>Pseudomonadati</taxon>
        <taxon>Pseudomonadota</taxon>
        <taxon>Gammaproteobacteria</taxon>
        <taxon>Cellvibrionales</taxon>
        <taxon>Cellvibrionaceae</taxon>
        <taxon>Gilvimarinus</taxon>
    </lineage>
</organism>
<protein>
    <submittedName>
        <fullName evidence="13">Mechanosensitive ion channel family protein</fullName>
    </submittedName>
</protein>
<feature type="transmembrane region" description="Helical" evidence="8">
    <location>
        <begin position="182"/>
        <end position="202"/>
    </location>
</feature>
<feature type="region of interest" description="Disordered" evidence="7">
    <location>
        <begin position="33"/>
        <end position="53"/>
    </location>
</feature>
<evidence type="ECO:0000256" key="6">
    <source>
        <dbReference type="ARBA" id="ARBA00023136"/>
    </source>
</evidence>
<dbReference type="SUPFAM" id="SSF82689">
    <property type="entry name" value="Mechanosensitive channel protein MscS (YggB), C-terminal domain"/>
    <property type="match status" value="1"/>
</dbReference>
<evidence type="ECO:0000256" key="5">
    <source>
        <dbReference type="ARBA" id="ARBA00022989"/>
    </source>
</evidence>
<feature type="chain" id="PRO_5040964795" evidence="9">
    <location>
        <begin position="18"/>
        <end position="470"/>
    </location>
</feature>
<dbReference type="Gene3D" id="3.30.70.100">
    <property type="match status" value="1"/>
</dbReference>
<evidence type="ECO:0000313" key="13">
    <source>
        <dbReference type="EMBL" id="MCP8900085.1"/>
    </source>
</evidence>
<dbReference type="Pfam" id="PF21088">
    <property type="entry name" value="MS_channel_1st"/>
    <property type="match status" value="1"/>
</dbReference>
<feature type="domain" description="Mechanosensitive ion channel transmembrane helices 2/3" evidence="12">
    <location>
        <begin position="227"/>
        <end position="267"/>
    </location>
</feature>
<dbReference type="EMBL" id="JAMFTH010000004">
    <property type="protein sequence ID" value="MCP8900085.1"/>
    <property type="molecule type" value="Genomic_DNA"/>
</dbReference>
<evidence type="ECO:0000256" key="7">
    <source>
        <dbReference type="SAM" id="MobiDB-lite"/>
    </source>
</evidence>
<feature type="transmembrane region" description="Helical" evidence="8">
    <location>
        <begin position="223"/>
        <end position="242"/>
    </location>
</feature>
<keyword evidence="9" id="KW-0732">Signal</keyword>
<dbReference type="InterPro" id="IPR023408">
    <property type="entry name" value="MscS_beta-dom_sf"/>
</dbReference>
<feature type="domain" description="Mechanosensitive ion channel MscS" evidence="10">
    <location>
        <begin position="269"/>
        <end position="333"/>
    </location>
</feature>
<keyword evidence="6 8" id="KW-0472">Membrane</keyword>
<evidence type="ECO:0000256" key="9">
    <source>
        <dbReference type="SAM" id="SignalP"/>
    </source>
</evidence>
<dbReference type="InterPro" id="IPR011014">
    <property type="entry name" value="MscS_channel_TM-2"/>
</dbReference>
<dbReference type="InterPro" id="IPR006685">
    <property type="entry name" value="MscS_channel_2nd"/>
</dbReference>
<evidence type="ECO:0000259" key="11">
    <source>
        <dbReference type="Pfam" id="PF21082"/>
    </source>
</evidence>
<evidence type="ECO:0000259" key="10">
    <source>
        <dbReference type="Pfam" id="PF00924"/>
    </source>
</evidence>